<protein>
    <recommendedName>
        <fullName evidence="5">DUF2029 domain-containing protein</fullName>
    </recommendedName>
</protein>
<name>A0A6I4WFR4_9ACTN</name>
<evidence type="ECO:0000313" key="4">
    <source>
        <dbReference type="Proteomes" id="UP000431901"/>
    </source>
</evidence>
<feature type="transmembrane region" description="Helical" evidence="2">
    <location>
        <begin position="144"/>
        <end position="166"/>
    </location>
</feature>
<dbReference type="EMBL" id="WUTW01000005">
    <property type="protein sequence ID" value="MXQ66686.1"/>
    <property type="molecule type" value="Genomic_DNA"/>
</dbReference>
<sequence length="429" mass="45297">MVNNLRIGLGTPFARPVPGDRRWLRTGLFVAAAVVLGATLWLVRWSAGPSTATPDTFWYARDAFRFAGVAEPRAELDAARITCSAMAHGTPRPTSRFRHGGTCLDYRSSLPQRAPQRFEDIFTSRPGYALLTTPFVWAFGPGGFALGTAFLGVACGVAVVGLALAAGLRPAQAFLAELVFYLLPTGLWTSRMLAEAPMILCVLLALTGAVLLLRDTARIRAGALLAAGLAFCCVVKPANGVALSAALLVGSVPLFFFARWRPACLAIAGIAGIVLVGNGFVSSLLHLPGTSATLQDTFTRHYRHPDVPDVWPRLQDLAGELWNDRILPQMHDNPLIPAGYLLGAAGLFTRLRGDVAWPLLLAGLTGAVVVTMHPLGSETDRLATVTWVPVALGLAALTAPSRFRRPSGAEPPVPAAAPAPAPAKEGAAP</sequence>
<proteinExistence type="predicted"/>
<gene>
    <name evidence="3" type="ORF">GQ466_21955</name>
</gene>
<evidence type="ECO:0000256" key="2">
    <source>
        <dbReference type="SAM" id="Phobius"/>
    </source>
</evidence>
<evidence type="ECO:0000313" key="3">
    <source>
        <dbReference type="EMBL" id="MXQ66686.1"/>
    </source>
</evidence>
<comment type="caution">
    <text evidence="3">The sequence shown here is derived from an EMBL/GenBank/DDBJ whole genome shotgun (WGS) entry which is preliminary data.</text>
</comment>
<feature type="transmembrane region" description="Helical" evidence="2">
    <location>
        <begin position="225"/>
        <end position="248"/>
    </location>
</feature>
<feature type="transmembrane region" description="Helical" evidence="2">
    <location>
        <begin position="23"/>
        <end position="43"/>
    </location>
</feature>
<dbReference type="Proteomes" id="UP000431901">
    <property type="component" value="Unassembled WGS sequence"/>
</dbReference>
<keyword evidence="2" id="KW-0472">Membrane</keyword>
<feature type="transmembrane region" description="Helical" evidence="2">
    <location>
        <begin position="355"/>
        <end position="376"/>
    </location>
</feature>
<dbReference type="RefSeq" id="WP_161104894.1">
    <property type="nucleotide sequence ID" value="NZ_JBHLYI010000003.1"/>
</dbReference>
<keyword evidence="4" id="KW-1185">Reference proteome</keyword>
<dbReference type="OrthoDB" id="4922020at2"/>
<evidence type="ECO:0008006" key="5">
    <source>
        <dbReference type="Google" id="ProtNLM"/>
    </source>
</evidence>
<dbReference type="AlphaFoldDB" id="A0A6I4WFR4"/>
<feature type="compositionally biased region" description="Pro residues" evidence="1">
    <location>
        <begin position="409"/>
        <end position="421"/>
    </location>
</feature>
<evidence type="ECO:0000256" key="1">
    <source>
        <dbReference type="SAM" id="MobiDB-lite"/>
    </source>
</evidence>
<feature type="region of interest" description="Disordered" evidence="1">
    <location>
        <begin position="403"/>
        <end position="429"/>
    </location>
</feature>
<keyword evidence="2" id="KW-0812">Transmembrane</keyword>
<keyword evidence="2" id="KW-1133">Transmembrane helix</keyword>
<organism evidence="3 4">
    <name type="scientific">Actinomadura rayongensis</name>
    <dbReference type="NCBI Taxonomy" id="1429076"/>
    <lineage>
        <taxon>Bacteria</taxon>
        <taxon>Bacillati</taxon>
        <taxon>Actinomycetota</taxon>
        <taxon>Actinomycetes</taxon>
        <taxon>Streptosporangiales</taxon>
        <taxon>Thermomonosporaceae</taxon>
        <taxon>Actinomadura</taxon>
    </lineage>
</organism>
<reference evidence="3 4" key="1">
    <citation type="submission" date="2019-12" db="EMBL/GenBank/DDBJ databases">
        <title>Nocardia macrotermitis sp. nov. and Nocardia aurantia sp. nov., isolated from the gut of the fungus growing-termite Macrotermes natalensis.</title>
        <authorList>
            <person name="Christine B."/>
            <person name="Rene B."/>
        </authorList>
    </citation>
    <scope>NUCLEOTIDE SEQUENCE [LARGE SCALE GENOMIC DNA]</scope>
    <source>
        <strain evidence="3 4">DSM 102126</strain>
    </source>
</reference>
<feature type="transmembrane region" description="Helical" evidence="2">
    <location>
        <begin position="382"/>
        <end position="399"/>
    </location>
</feature>
<feature type="transmembrane region" description="Helical" evidence="2">
    <location>
        <begin position="196"/>
        <end position="213"/>
    </location>
</feature>
<accession>A0A6I4WFR4</accession>
<feature type="transmembrane region" description="Helical" evidence="2">
    <location>
        <begin position="173"/>
        <end position="190"/>
    </location>
</feature>
<feature type="transmembrane region" description="Helical" evidence="2">
    <location>
        <begin position="260"/>
        <end position="281"/>
    </location>
</feature>